<accession>A0A388LZZ4</accession>
<dbReference type="Gramene" id="GBG87888">
    <property type="protein sequence ID" value="GBG87888"/>
    <property type="gene ID" value="CBR_g46188"/>
</dbReference>
<proteinExistence type="predicted"/>
<dbReference type="AlphaFoldDB" id="A0A388LZZ4"/>
<keyword evidence="2" id="KW-1185">Reference proteome</keyword>
<name>A0A388LZZ4_CHABU</name>
<evidence type="ECO:0000313" key="1">
    <source>
        <dbReference type="EMBL" id="GBG87888.1"/>
    </source>
</evidence>
<reference evidence="1 2" key="1">
    <citation type="journal article" date="2018" name="Cell">
        <title>The Chara Genome: Secondary Complexity and Implications for Plant Terrestrialization.</title>
        <authorList>
            <person name="Nishiyama T."/>
            <person name="Sakayama H."/>
            <person name="Vries J.D."/>
            <person name="Buschmann H."/>
            <person name="Saint-Marcoux D."/>
            <person name="Ullrich K.K."/>
            <person name="Haas F.B."/>
            <person name="Vanderstraeten L."/>
            <person name="Becker D."/>
            <person name="Lang D."/>
            <person name="Vosolsobe S."/>
            <person name="Rombauts S."/>
            <person name="Wilhelmsson P.K.I."/>
            <person name="Janitza P."/>
            <person name="Kern R."/>
            <person name="Heyl A."/>
            <person name="Rumpler F."/>
            <person name="Villalobos L.I.A.C."/>
            <person name="Clay J.M."/>
            <person name="Skokan R."/>
            <person name="Toyoda A."/>
            <person name="Suzuki Y."/>
            <person name="Kagoshima H."/>
            <person name="Schijlen E."/>
            <person name="Tajeshwar N."/>
            <person name="Catarino B."/>
            <person name="Hetherington A.J."/>
            <person name="Saltykova A."/>
            <person name="Bonnot C."/>
            <person name="Breuninger H."/>
            <person name="Symeonidi A."/>
            <person name="Radhakrishnan G.V."/>
            <person name="Van Nieuwerburgh F."/>
            <person name="Deforce D."/>
            <person name="Chang C."/>
            <person name="Karol K.G."/>
            <person name="Hedrich R."/>
            <person name="Ulvskov P."/>
            <person name="Glockner G."/>
            <person name="Delwiche C.F."/>
            <person name="Petrasek J."/>
            <person name="Van de Peer Y."/>
            <person name="Friml J."/>
            <person name="Beilby M."/>
            <person name="Dolan L."/>
            <person name="Kohara Y."/>
            <person name="Sugano S."/>
            <person name="Fujiyama A."/>
            <person name="Delaux P.-M."/>
            <person name="Quint M."/>
            <person name="TheiBen G."/>
            <person name="Hagemann M."/>
            <person name="Harholt J."/>
            <person name="Dunand C."/>
            <person name="Zachgo S."/>
            <person name="Langdale J."/>
            <person name="Maumus F."/>
            <person name="Straeten D.V.D."/>
            <person name="Gould S.B."/>
            <person name="Rensing S.A."/>
        </authorList>
    </citation>
    <scope>NUCLEOTIDE SEQUENCE [LARGE SCALE GENOMIC DNA]</scope>
    <source>
        <strain evidence="1 2">S276</strain>
    </source>
</reference>
<dbReference type="Proteomes" id="UP000265515">
    <property type="component" value="Unassembled WGS sequence"/>
</dbReference>
<comment type="caution">
    <text evidence="1">The sequence shown here is derived from an EMBL/GenBank/DDBJ whole genome shotgun (WGS) entry which is preliminary data.</text>
</comment>
<protein>
    <submittedName>
        <fullName evidence="1">Uncharacterized protein</fullName>
    </submittedName>
</protein>
<evidence type="ECO:0000313" key="2">
    <source>
        <dbReference type="Proteomes" id="UP000265515"/>
    </source>
</evidence>
<gene>
    <name evidence="1" type="ORF">CBR_g46188</name>
</gene>
<organism evidence="1 2">
    <name type="scientific">Chara braunii</name>
    <name type="common">Braun's stonewort</name>
    <dbReference type="NCBI Taxonomy" id="69332"/>
    <lineage>
        <taxon>Eukaryota</taxon>
        <taxon>Viridiplantae</taxon>
        <taxon>Streptophyta</taxon>
        <taxon>Charophyceae</taxon>
        <taxon>Charales</taxon>
        <taxon>Characeae</taxon>
        <taxon>Chara</taxon>
    </lineage>
</organism>
<sequence>MVVSACTQMNMVVDNQVDRPVEGISWSNVLRQIRARSDGHCLSGKWLADARTERKYLEECSEQYEYGMASQIHDMEQRLLQRKSEVPYGIAGKVPNDSALKGECGRYMIDNEGLRWTQDELLGMLKKKEAEVTALRIAFAKIEVNAGSVLESFLERKRSEEVRDWSLSSSVDGKKEENVGEDIASQLTSLIQSSIRNDLLDQVAELSTKVDLHLFQVCEYLHLCCETAESGLRKLLSAGVLSSIDPSFTSEVFELPLGRTFEELPKSCLIGMLQSLRTVGMELAHRNALLQVQNTMSFPVSDSLLRATVITLGELYKDAREELMDTTYQHSFSDQCGEGLTDSMMARYKEQMYSLRILLSNIIVAHSPVRVMKEMSRVKKE</sequence>
<dbReference type="EMBL" id="BFEA01000637">
    <property type="protein sequence ID" value="GBG87888.1"/>
    <property type="molecule type" value="Genomic_DNA"/>
</dbReference>